<dbReference type="SUPFAM" id="SSF47336">
    <property type="entry name" value="ACP-like"/>
    <property type="match status" value="1"/>
</dbReference>
<dbReference type="Proteomes" id="UP001283366">
    <property type="component" value="Unassembled WGS sequence"/>
</dbReference>
<reference evidence="2 5" key="2">
    <citation type="submission" date="2023-11" db="EMBL/GenBank/DDBJ databases">
        <title>Plant-associative lifestyle of Vibrio porteresiae and its evolutionary dynamics.</title>
        <authorList>
            <person name="Rameshkumar N."/>
            <person name="Kirti K."/>
        </authorList>
    </citation>
    <scope>NUCLEOTIDE SEQUENCE [LARGE SCALE GENOMIC DNA]</scope>
    <source>
        <strain evidence="2 5">MSSRF38</strain>
    </source>
</reference>
<dbReference type="EMBL" id="JAWRCO010000001">
    <property type="protein sequence ID" value="MDW6002905.1"/>
    <property type="molecule type" value="Genomic_DNA"/>
</dbReference>
<dbReference type="InterPro" id="IPR036736">
    <property type="entry name" value="ACP-like_sf"/>
</dbReference>
<gene>
    <name evidence="3" type="primary">acpP_3</name>
    <name evidence="2" type="ORF">SBX37_08545</name>
    <name evidence="3" type="ORF">VIM7927_03716</name>
</gene>
<evidence type="ECO:0000313" key="4">
    <source>
        <dbReference type="Proteomes" id="UP000196125"/>
    </source>
</evidence>
<dbReference type="EMBL" id="FXXI01000009">
    <property type="protein sequence ID" value="SMS02394.1"/>
    <property type="molecule type" value="Genomic_DNA"/>
</dbReference>
<dbReference type="RefSeq" id="WP_087482401.1">
    <property type="nucleotide sequence ID" value="NZ_AP024883.1"/>
</dbReference>
<dbReference type="OrthoDB" id="9809197at2"/>
<dbReference type="Gene3D" id="1.10.1200.10">
    <property type="entry name" value="ACP-like"/>
    <property type="match status" value="1"/>
</dbReference>
<protein>
    <submittedName>
        <fullName evidence="3">Acyl carrier protein</fullName>
    </submittedName>
</protein>
<keyword evidence="5" id="KW-1185">Reference proteome</keyword>
<evidence type="ECO:0000313" key="3">
    <source>
        <dbReference type="EMBL" id="SMS02394.1"/>
    </source>
</evidence>
<dbReference type="Pfam" id="PF00550">
    <property type="entry name" value="PP-binding"/>
    <property type="match status" value="1"/>
</dbReference>
<evidence type="ECO:0000313" key="5">
    <source>
        <dbReference type="Proteomes" id="UP001283366"/>
    </source>
</evidence>
<dbReference type="Proteomes" id="UP000196125">
    <property type="component" value="Unassembled WGS sequence"/>
</dbReference>
<sequence length="126" mass="14779">MNLSEMKDILAQVMYIDSPEEIDPDASIFEDYEMNSIDLIDFTYEIKKKEDMDFPDGTLWPVNSFMNEADYYDSATLQWTDAGLDKINSLFTLDAPIADKSTKVNDLYKYFTLNYIQKRLEDIRNQ</sequence>
<name>A0A1Y6IXL6_9VIBR</name>
<accession>A0A1Y6IXL6</accession>
<dbReference type="AlphaFoldDB" id="A0A1Y6IXL6"/>
<reference evidence="3 4" key="1">
    <citation type="submission" date="2017-05" db="EMBL/GenBank/DDBJ databases">
        <authorList>
            <person name="Song R."/>
            <person name="Chenine A.L."/>
            <person name="Ruprecht R.M."/>
        </authorList>
    </citation>
    <scope>NUCLEOTIDE SEQUENCE [LARGE SCALE GENOMIC DNA]</scope>
    <source>
        <strain evidence="3 4">CECT 7927</strain>
    </source>
</reference>
<organism evidence="3 4">
    <name type="scientific">Vibrio mangrovi</name>
    <dbReference type="NCBI Taxonomy" id="474394"/>
    <lineage>
        <taxon>Bacteria</taxon>
        <taxon>Pseudomonadati</taxon>
        <taxon>Pseudomonadota</taxon>
        <taxon>Gammaproteobacteria</taxon>
        <taxon>Vibrionales</taxon>
        <taxon>Vibrionaceae</taxon>
        <taxon>Vibrio</taxon>
    </lineage>
</organism>
<dbReference type="PROSITE" id="PS50075">
    <property type="entry name" value="CARRIER"/>
    <property type="match status" value="1"/>
</dbReference>
<feature type="domain" description="Carrier" evidence="1">
    <location>
        <begin position="1"/>
        <end position="76"/>
    </location>
</feature>
<proteinExistence type="predicted"/>
<evidence type="ECO:0000313" key="2">
    <source>
        <dbReference type="EMBL" id="MDW6002905.1"/>
    </source>
</evidence>
<evidence type="ECO:0000259" key="1">
    <source>
        <dbReference type="PROSITE" id="PS50075"/>
    </source>
</evidence>
<dbReference type="InterPro" id="IPR009081">
    <property type="entry name" value="PP-bd_ACP"/>
</dbReference>